<comment type="caution">
    <text evidence="2">The sequence shown here is derived from an EMBL/GenBank/DDBJ whole genome shotgun (WGS) entry which is preliminary data.</text>
</comment>
<keyword evidence="3" id="KW-1185">Reference proteome</keyword>
<evidence type="ECO:0000313" key="2">
    <source>
        <dbReference type="EMBL" id="MDY7227368.1"/>
    </source>
</evidence>
<dbReference type="EMBL" id="JAXIVS010000004">
    <property type="protein sequence ID" value="MDY7227368.1"/>
    <property type="molecule type" value="Genomic_DNA"/>
</dbReference>
<reference evidence="2 3" key="1">
    <citation type="submission" date="2023-12" db="EMBL/GenBank/DDBJ databases">
        <title>the genome sequence of Hyalangium sp. s54d21.</title>
        <authorList>
            <person name="Zhang X."/>
        </authorList>
    </citation>
    <scope>NUCLEOTIDE SEQUENCE [LARGE SCALE GENOMIC DNA]</scope>
    <source>
        <strain evidence="3">s54d21</strain>
    </source>
</reference>
<dbReference type="RefSeq" id="WP_321546095.1">
    <property type="nucleotide sequence ID" value="NZ_JAXIVS010000004.1"/>
</dbReference>
<gene>
    <name evidence="2" type="ORF">SYV04_13230</name>
</gene>
<feature type="transmembrane region" description="Helical" evidence="1">
    <location>
        <begin position="12"/>
        <end position="31"/>
    </location>
</feature>
<evidence type="ECO:0000313" key="3">
    <source>
        <dbReference type="Proteomes" id="UP001291309"/>
    </source>
</evidence>
<sequence>MDEFIKDLTSARFWVGVVAVGIVINLVSPLLQKALARSSSGLLSYWRSRSRFQQQIQDALIQRFRASEHEQVMAAIAGLRHLVRAVFAFGLAVSVVVVPRVAIPDRIHALSLEMGLVRGVTNVLAAYFLGLMVRRLGHAATIRQALMAARRDQKRAESESESE</sequence>
<proteinExistence type="predicted"/>
<name>A0ABU5H3J1_9BACT</name>
<organism evidence="2 3">
    <name type="scientific">Hyalangium rubrum</name>
    <dbReference type="NCBI Taxonomy" id="3103134"/>
    <lineage>
        <taxon>Bacteria</taxon>
        <taxon>Pseudomonadati</taxon>
        <taxon>Myxococcota</taxon>
        <taxon>Myxococcia</taxon>
        <taxon>Myxococcales</taxon>
        <taxon>Cystobacterineae</taxon>
        <taxon>Archangiaceae</taxon>
        <taxon>Hyalangium</taxon>
    </lineage>
</organism>
<protein>
    <submittedName>
        <fullName evidence="2">Uncharacterized protein</fullName>
    </submittedName>
</protein>
<feature type="transmembrane region" description="Helical" evidence="1">
    <location>
        <begin position="115"/>
        <end position="133"/>
    </location>
</feature>
<feature type="transmembrane region" description="Helical" evidence="1">
    <location>
        <begin position="82"/>
        <end position="103"/>
    </location>
</feature>
<keyword evidence="1" id="KW-0472">Membrane</keyword>
<keyword evidence="1" id="KW-0812">Transmembrane</keyword>
<keyword evidence="1" id="KW-1133">Transmembrane helix</keyword>
<accession>A0ABU5H3J1</accession>
<evidence type="ECO:0000256" key="1">
    <source>
        <dbReference type="SAM" id="Phobius"/>
    </source>
</evidence>
<dbReference type="Proteomes" id="UP001291309">
    <property type="component" value="Unassembled WGS sequence"/>
</dbReference>